<evidence type="ECO:0000256" key="9">
    <source>
        <dbReference type="ARBA" id="ARBA00023143"/>
    </source>
</evidence>
<dbReference type="InterPro" id="IPR036429">
    <property type="entry name" value="SpoA-like_sf"/>
</dbReference>
<dbReference type="PANTHER" id="PTHR30034">
    <property type="entry name" value="FLAGELLAR MOTOR SWITCH PROTEIN FLIM"/>
    <property type="match status" value="1"/>
</dbReference>
<dbReference type="InterPro" id="IPR028976">
    <property type="entry name" value="CheC-like_sf"/>
</dbReference>
<evidence type="ECO:0000256" key="2">
    <source>
        <dbReference type="ARBA" id="ARBA00004202"/>
    </source>
</evidence>
<keyword evidence="13" id="KW-1185">Reference proteome</keyword>
<evidence type="ECO:0000256" key="6">
    <source>
        <dbReference type="ARBA" id="ARBA00022500"/>
    </source>
</evidence>
<dbReference type="Pfam" id="PF01052">
    <property type="entry name" value="FliMN_C"/>
    <property type="match status" value="1"/>
</dbReference>
<dbReference type="GO" id="GO:0009425">
    <property type="term" value="C:bacterial-type flagellum basal body"/>
    <property type="evidence" value="ECO:0007669"/>
    <property type="project" value="UniProtKB-SubCell"/>
</dbReference>
<dbReference type="GO" id="GO:0071978">
    <property type="term" value="P:bacterial-type flagellum-dependent swarming motility"/>
    <property type="evidence" value="ECO:0007669"/>
    <property type="project" value="TreeGrafter"/>
</dbReference>
<dbReference type="InterPro" id="IPR001543">
    <property type="entry name" value="FliN-like_C"/>
</dbReference>
<dbReference type="OrthoDB" id="9806941at2"/>
<evidence type="ECO:0000256" key="7">
    <source>
        <dbReference type="ARBA" id="ARBA00022779"/>
    </source>
</evidence>
<keyword evidence="9" id="KW-0975">Bacterial flagellum</keyword>
<dbReference type="STRING" id="394958.BGI42_03835"/>
<dbReference type="SUPFAM" id="SSF101801">
    <property type="entry name" value="Surface presentation of antigens (SPOA)"/>
    <property type="match status" value="1"/>
</dbReference>
<dbReference type="NCBIfam" id="TIGR01397">
    <property type="entry name" value="fliM_switch"/>
    <property type="match status" value="1"/>
</dbReference>
<keyword evidence="7" id="KW-0283">Flagellar rotation</keyword>
<keyword evidence="5" id="KW-1003">Cell membrane</keyword>
<feature type="domain" description="Flagellar motor switch protein FliN-like C-terminal" evidence="11">
    <location>
        <begin position="254"/>
        <end position="323"/>
    </location>
</feature>
<dbReference type="PIRSF" id="PIRSF002888">
    <property type="entry name" value="FliM"/>
    <property type="match status" value="1"/>
</dbReference>
<keyword evidence="6" id="KW-0145">Chemotaxis</keyword>
<comment type="similarity">
    <text evidence="3">Belongs to the FliM family.</text>
</comment>
<dbReference type="RefSeq" id="WP_069679053.1">
    <property type="nucleotide sequence ID" value="NZ_CP017253.2"/>
</dbReference>
<evidence type="ECO:0000256" key="5">
    <source>
        <dbReference type="ARBA" id="ARBA00022475"/>
    </source>
</evidence>
<dbReference type="PANTHER" id="PTHR30034:SF6">
    <property type="entry name" value="YOP PROTEINS TRANSLOCATION PROTEIN Q"/>
    <property type="match status" value="1"/>
</dbReference>
<dbReference type="Gene3D" id="3.40.1550.10">
    <property type="entry name" value="CheC-like"/>
    <property type="match status" value="1"/>
</dbReference>
<evidence type="ECO:0000259" key="11">
    <source>
        <dbReference type="Pfam" id="PF01052"/>
    </source>
</evidence>
<evidence type="ECO:0000313" key="13">
    <source>
        <dbReference type="Proteomes" id="UP000094652"/>
    </source>
</evidence>
<evidence type="ECO:0000256" key="3">
    <source>
        <dbReference type="ARBA" id="ARBA00011049"/>
    </source>
</evidence>
<name>A0A1D7XHR9_9CLOT</name>
<evidence type="ECO:0000313" key="12">
    <source>
        <dbReference type="EMBL" id="AOR22895.1"/>
    </source>
</evidence>
<dbReference type="GO" id="GO:0005886">
    <property type="term" value="C:plasma membrane"/>
    <property type="evidence" value="ECO:0007669"/>
    <property type="project" value="UniProtKB-SubCell"/>
</dbReference>
<sequence>MADVLSQSEIDALLSALSTGELEPETQPKEEEKHKIKLYDFKSPQKFSKDHIRTLELIHDNFARIISNYLTGQIRKNVKVKIETVEQITYEEFIHSVQNPTIITIFKMPPLTGSIIFETNPQLSFQIIDILLGGSGDRKIGNKEFSDIDKNIIKQVTTGMISNLKLAWEDILNVTPEVEGIETNPAINQTLAPNEPVALITFSVEFGEHSTFMNMCIPYLSIEKVLDKLVVQYWFQNDDEALVEESRRKMEKGIQKVDIDVFAELGSTSIMVDDFLKLTKGDIIKLDDKSSSPIKVYVGNELCYYAKPGVTGKNMGVAILDIIDKEVKEYE</sequence>
<dbReference type="KEGG" id="ctae:BGI42_03835"/>
<keyword evidence="12" id="KW-0282">Flagellum</keyword>
<keyword evidence="12" id="KW-0966">Cell projection</keyword>
<dbReference type="GO" id="GO:0050918">
    <property type="term" value="P:positive chemotaxis"/>
    <property type="evidence" value="ECO:0007669"/>
    <property type="project" value="TreeGrafter"/>
</dbReference>
<dbReference type="EMBL" id="CP017253">
    <property type="protein sequence ID" value="AOR22895.1"/>
    <property type="molecule type" value="Genomic_DNA"/>
</dbReference>
<accession>A0A1D7XHR9</accession>
<dbReference type="PRINTS" id="PR00955">
    <property type="entry name" value="FLGMOTORFLIM"/>
</dbReference>
<dbReference type="GO" id="GO:0003774">
    <property type="term" value="F:cytoskeletal motor activity"/>
    <property type="evidence" value="ECO:0007669"/>
    <property type="project" value="InterPro"/>
</dbReference>
<evidence type="ECO:0000256" key="10">
    <source>
        <dbReference type="NCBIfam" id="TIGR01397"/>
    </source>
</evidence>
<organism evidence="12 13">
    <name type="scientific">Clostridium taeniosporum</name>
    <dbReference type="NCBI Taxonomy" id="394958"/>
    <lineage>
        <taxon>Bacteria</taxon>
        <taxon>Bacillati</taxon>
        <taxon>Bacillota</taxon>
        <taxon>Clostridia</taxon>
        <taxon>Eubacteriales</taxon>
        <taxon>Clostridiaceae</taxon>
        <taxon>Clostridium</taxon>
    </lineage>
</organism>
<evidence type="ECO:0000256" key="8">
    <source>
        <dbReference type="ARBA" id="ARBA00023136"/>
    </source>
</evidence>
<dbReference type="Proteomes" id="UP000094652">
    <property type="component" value="Chromosome"/>
</dbReference>
<dbReference type="Gene3D" id="2.30.330.10">
    <property type="entry name" value="SpoA-like"/>
    <property type="match status" value="1"/>
</dbReference>
<proteinExistence type="inferred from homology"/>
<evidence type="ECO:0000256" key="4">
    <source>
        <dbReference type="ARBA" id="ARBA00021898"/>
    </source>
</evidence>
<dbReference type="CDD" id="cd17908">
    <property type="entry name" value="FliM"/>
    <property type="match status" value="1"/>
</dbReference>
<reference evidence="13" key="1">
    <citation type="submission" date="2016-09" db="EMBL/GenBank/DDBJ databases">
        <title>Genomics of Clostridium taeniosporum, an organism which forms endospores with ribbon-like appendages.</title>
        <authorList>
            <person name="Walker J.R."/>
        </authorList>
    </citation>
    <scope>NUCLEOTIDE SEQUENCE [LARGE SCALE GENOMIC DNA]</scope>
    <source>
        <strain evidence="13">1/k</strain>
    </source>
</reference>
<dbReference type="SUPFAM" id="SSF103039">
    <property type="entry name" value="CheC-like"/>
    <property type="match status" value="1"/>
</dbReference>
<dbReference type="Pfam" id="PF02154">
    <property type="entry name" value="FliM"/>
    <property type="match status" value="1"/>
</dbReference>
<keyword evidence="8" id="KW-0472">Membrane</keyword>
<comment type="subcellular location">
    <subcellularLocation>
        <location evidence="1">Bacterial flagellum basal body</location>
    </subcellularLocation>
    <subcellularLocation>
        <location evidence="2">Cell membrane</location>
        <topology evidence="2">Peripheral membrane protein</topology>
    </subcellularLocation>
</comment>
<gene>
    <name evidence="12" type="ORF">BGI42_03835</name>
</gene>
<dbReference type="InterPro" id="IPR001689">
    <property type="entry name" value="Flag_FliM"/>
</dbReference>
<dbReference type="AlphaFoldDB" id="A0A1D7XHR9"/>
<protein>
    <recommendedName>
        <fullName evidence="4 10">Flagellar motor switch protein FliM</fullName>
    </recommendedName>
</protein>
<keyword evidence="12" id="KW-0969">Cilium</keyword>
<evidence type="ECO:0000256" key="1">
    <source>
        <dbReference type="ARBA" id="ARBA00004117"/>
    </source>
</evidence>